<gene>
    <name evidence="1" type="ORF">SAMN05660866_02294</name>
</gene>
<evidence type="ECO:0008006" key="3">
    <source>
        <dbReference type="Google" id="ProtNLM"/>
    </source>
</evidence>
<evidence type="ECO:0000313" key="2">
    <source>
        <dbReference type="Proteomes" id="UP000190339"/>
    </source>
</evidence>
<protein>
    <recommendedName>
        <fullName evidence="3">Flavin mononucleotide-binding protein</fullName>
    </recommendedName>
</protein>
<reference evidence="2" key="1">
    <citation type="submission" date="2017-02" db="EMBL/GenBank/DDBJ databases">
        <authorList>
            <person name="Varghese N."/>
            <person name="Submissions S."/>
        </authorList>
    </citation>
    <scope>NUCLEOTIDE SEQUENCE [LARGE SCALE GENOMIC DNA]</scope>
    <source>
        <strain evidence="2">DSM 23546</strain>
    </source>
</reference>
<dbReference type="Proteomes" id="UP000190339">
    <property type="component" value="Unassembled WGS sequence"/>
</dbReference>
<keyword evidence="2" id="KW-1185">Reference proteome</keyword>
<dbReference type="STRING" id="561365.SAMN05660866_02294"/>
<dbReference type="InterPro" id="IPR024747">
    <property type="entry name" value="Pyridox_Oxase-rel"/>
</dbReference>
<sequence>MRKNLEKEEIEGVLMSNYIGHLAFISQARPYMMPITYYYNKVQNAIISYSGEGLKLSAMRKNNAVSLEVDEINSVGNWKSVLAHGTFEEVQGIDAKQQLHQFAEGVKTIITKKEGHRPQSLKEFSARISSDKIPVVFRIKILEITGKQRES</sequence>
<dbReference type="EMBL" id="FUYL01000006">
    <property type="protein sequence ID" value="SKB58771.1"/>
    <property type="molecule type" value="Genomic_DNA"/>
</dbReference>
<dbReference type="SUPFAM" id="SSF50475">
    <property type="entry name" value="FMN-binding split barrel"/>
    <property type="match status" value="1"/>
</dbReference>
<dbReference type="AlphaFoldDB" id="A0A1T5CHH9"/>
<evidence type="ECO:0000313" key="1">
    <source>
        <dbReference type="EMBL" id="SKB58771.1"/>
    </source>
</evidence>
<dbReference type="RefSeq" id="WP_079512739.1">
    <property type="nucleotide sequence ID" value="NZ_FUYL01000006.1"/>
</dbReference>
<dbReference type="Gene3D" id="2.30.110.10">
    <property type="entry name" value="Electron Transport, Fmn-binding Protein, Chain A"/>
    <property type="match status" value="1"/>
</dbReference>
<dbReference type="OrthoDB" id="9794935at2"/>
<dbReference type="Pfam" id="PF12900">
    <property type="entry name" value="Pyridox_ox_2"/>
    <property type="match status" value="1"/>
</dbReference>
<name>A0A1T5CHH9_9FLAO</name>
<dbReference type="InterPro" id="IPR012349">
    <property type="entry name" value="Split_barrel_FMN-bd"/>
</dbReference>
<accession>A0A1T5CHH9</accession>
<organism evidence="1 2">
    <name type="scientific">Maribacter arcticus</name>
    <dbReference type="NCBI Taxonomy" id="561365"/>
    <lineage>
        <taxon>Bacteria</taxon>
        <taxon>Pseudomonadati</taxon>
        <taxon>Bacteroidota</taxon>
        <taxon>Flavobacteriia</taxon>
        <taxon>Flavobacteriales</taxon>
        <taxon>Flavobacteriaceae</taxon>
        <taxon>Maribacter</taxon>
    </lineage>
</organism>
<proteinExistence type="predicted"/>